<name>A0ABM0ZTI4_ECHTE</name>
<evidence type="ECO:0000256" key="1">
    <source>
        <dbReference type="SAM" id="MobiDB-lite"/>
    </source>
</evidence>
<reference evidence="3" key="1">
    <citation type="submission" date="2025-08" db="UniProtKB">
        <authorList>
            <consortium name="RefSeq"/>
        </authorList>
    </citation>
    <scope>IDENTIFICATION</scope>
</reference>
<proteinExistence type="predicted"/>
<evidence type="ECO:0000313" key="2">
    <source>
        <dbReference type="Proteomes" id="UP000694863"/>
    </source>
</evidence>
<feature type="region of interest" description="Disordered" evidence="1">
    <location>
        <begin position="290"/>
        <end position="371"/>
    </location>
</feature>
<organism evidence="2 3">
    <name type="scientific">Echinops telfairi</name>
    <name type="common">Lesser hedgehog tenrec</name>
    <dbReference type="NCBI Taxonomy" id="9371"/>
    <lineage>
        <taxon>Eukaryota</taxon>
        <taxon>Metazoa</taxon>
        <taxon>Chordata</taxon>
        <taxon>Craniata</taxon>
        <taxon>Vertebrata</taxon>
        <taxon>Euteleostomi</taxon>
        <taxon>Mammalia</taxon>
        <taxon>Eutheria</taxon>
        <taxon>Afrotheria</taxon>
        <taxon>Tenrecidae</taxon>
        <taxon>Tenrecinae</taxon>
        <taxon>Echinops</taxon>
    </lineage>
</organism>
<accession>A0ABM0ZTI4</accession>
<gene>
    <name evidence="3" type="primary">GARIN5B</name>
</gene>
<dbReference type="GeneID" id="101651429"/>
<feature type="region of interest" description="Disordered" evidence="1">
    <location>
        <begin position="431"/>
        <end position="468"/>
    </location>
</feature>
<keyword evidence="2" id="KW-1185">Reference proteome</keyword>
<dbReference type="Proteomes" id="UP000694863">
    <property type="component" value="Unplaced"/>
</dbReference>
<dbReference type="PANTHER" id="PTHR22574">
    <property type="match status" value="1"/>
</dbReference>
<dbReference type="RefSeq" id="XP_012863458.1">
    <property type="nucleotide sequence ID" value="XM_013008004.1"/>
</dbReference>
<feature type="compositionally biased region" description="Basic and acidic residues" evidence="1">
    <location>
        <begin position="459"/>
        <end position="468"/>
    </location>
</feature>
<dbReference type="PANTHER" id="PTHR22574:SF12">
    <property type="entry name" value="GOLGI-ASSOCIATED RAB2 INTERACTOR PROTEIN 5B"/>
    <property type="match status" value="1"/>
</dbReference>
<sequence length="652" mass="71041">MTLPRRLRPSPAGLALLPSLPGMAPAFVPQPPGQPHPLWALSTPATMKRLRNLGLFDFLQGPPKWVPILGELQKTLQKGEYLPLHPLPMFESNFVQVTHQGGPVYLHHDSNRLTMGVASTLPSLGLPDILLIARPPEGKDSSSLILTRSQLEPAEESGQADIALAEKPSITIRTIFSIISTTVNQRESSKASHTLGTVGDHWALGSPGHSSEPGEVTLCVTPPRCISQHSPAFSSVVAYDQLEQILLKQDIEDLMDTQSSTLTSSFSPNIHPTAFYHSTPYPSILRHKVKARPPASQKAQSIPVTSGKTPFISDRSQKVKTSPRIPVPSRKVPSVTDPSQKAPRVPVPSKKFPPVPVHAPSHKTPVASDTAQKAPHILVPSGKATPPRAPTRKTFFLPTLSQKALSSPAQYQGGFSSPPSLEKIPAEPSLWLAGSHSGDQPEGRRPKARPLPPVTVSTQKKDVVERRTQERSLELPFSTTKRTSEEVLVSRTREMTIEELKGTGKSEERVIKKKEETTVDLPGLKSKGTEQRKMWVQTTELSLQGPPADHNRPLSVEGLALAKLMIMARSQEQHSRPAVLTLPSWLSINAEKPPVPRVASMSPKCSQLSWLEGSPVVVREQPEPVSWVEQSLQHRFALCLSSSAEGPHPPAC</sequence>
<feature type="compositionally biased region" description="Polar residues" evidence="1">
    <location>
        <begin position="297"/>
        <end position="308"/>
    </location>
</feature>
<evidence type="ECO:0000313" key="3">
    <source>
        <dbReference type="RefSeq" id="XP_012863458.1"/>
    </source>
</evidence>
<protein>
    <submittedName>
        <fullName evidence="3">Protein FAM71E2</fullName>
    </submittedName>
</protein>